<feature type="domain" description="WW" evidence="2">
    <location>
        <begin position="869"/>
        <end position="902"/>
    </location>
</feature>
<evidence type="ECO:0000313" key="3">
    <source>
        <dbReference type="EMBL" id="OQR93414.1"/>
    </source>
</evidence>
<dbReference type="Pfam" id="PF00397">
    <property type="entry name" value="WW"/>
    <property type="match status" value="1"/>
</dbReference>
<dbReference type="CDD" id="cd00201">
    <property type="entry name" value="WW"/>
    <property type="match status" value="2"/>
</dbReference>
<dbReference type="Gene3D" id="2.20.70.10">
    <property type="match status" value="2"/>
</dbReference>
<evidence type="ECO:0000313" key="4">
    <source>
        <dbReference type="Proteomes" id="UP000243579"/>
    </source>
</evidence>
<name>A0A1V9Z5X9_ACHHY</name>
<comment type="caution">
    <text evidence="3">The sequence shown here is derived from an EMBL/GenBank/DDBJ whole genome shotgun (WGS) entry which is preliminary data.</text>
</comment>
<dbReference type="OrthoDB" id="6344460at2759"/>
<dbReference type="PROSITE" id="PS50020">
    <property type="entry name" value="WW_DOMAIN_2"/>
    <property type="match status" value="2"/>
</dbReference>
<feature type="coiled-coil region" evidence="1">
    <location>
        <begin position="832"/>
        <end position="873"/>
    </location>
</feature>
<dbReference type="SUPFAM" id="SSF51045">
    <property type="entry name" value="WW domain"/>
    <property type="match status" value="2"/>
</dbReference>
<evidence type="ECO:0000259" key="2">
    <source>
        <dbReference type="PROSITE" id="PS50020"/>
    </source>
</evidence>
<protein>
    <recommendedName>
        <fullName evidence="2">WW domain-containing protein</fullName>
    </recommendedName>
</protein>
<dbReference type="InterPro" id="IPR000048">
    <property type="entry name" value="IQ_motif_EF-hand-BS"/>
</dbReference>
<dbReference type="PANTHER" id="PTHR45615">
    <property type="entry name" value="MYOSIN HEAVY CHAIN, NON-MUSCLE"/>
    <property type="match status" value="1"/>
</dbReference>
<sequence>MDVSELRTKYPWLQLTDAAVRDFNAPFVWGKPDRRPRAQAREAGRKMLLAAARDAATDAVVLKQLPRRAPPPTADSLDAIVHQSKQLVKAPPWQAPVVPAPKWKHAPARQKTRPQVSKAIALEVALHVAQDDESALRERLEKEVEAQRATLPLTFLFERNMTEYCKEKGIETIVSVFAKLQNKWLFEGLRRWKLHTAGRRHAETQQKVQAQMQARALQMFNRVAGGCLLGNIRTAFQRWTTATRALVTAERHSAAIRIQVHVKRRRDMALLGRLKAAREAQRARDAALLQELLSLEALGYAQLWQIRRQVDMIKERQELEAQLRTRSATAIQSRYRGYRGRCYARVFRRQRQEDALRRAAEERAYFARIHAAAIVLQREVRRYLAKLALYDRRMQARIRHDNALMIQHAWRTSKGQKVLATRFARRQLTLAEQAERERYLARQRLIAELEARRQAAATTIQRRARGMLGRRKAALRKYEVALEAAARRVQASWRKSTGRFALHLRFLAQRERLAARRTAAALCIQTTVRRWLAAQRVAVLRQARQDRRDEEARVRAHEALRERSATLLQRVFRGHIVRRGLRRMHAAATSIECMVRQHQARATRRAKEAARQELRARQHAAAVEIQRVARGRLGRQKARAVAEARRLEAEKRQLSASRIQSRLRGNQSRTAMRTLHCARQVVLQQQGRTLSKGLSPLARLVTTLPSTSLAFAHVAALESAIVDAKAVMQAEDRAATRIQCLYRGRHGRFAYHLLLEAKHRRDLLEAACATQIQRRVRGRIGRAKVAKVRARRQRHEAALAYKRSLAAQEAKQKWLIDVDMEKFRAEVERERANEHALLIARQEAELARLTAEALDARRRVEEANKQRAEETANAWDEITDSYGYVYYTNRVTGQTSWDVPAELLKKRAAATAEAAPKPAPAKDEWEELYNPNTGQMYFHNRATGETKWTPSDEAPPATPDVHKDPPLAVADAPQPADPAPAVEAAPHVDAPKAFSTMCWSCKKRPAIRQCVGCTAPTRDYCTVCFAKEHRAATKRDHDFKLLAPDGTREWALCCGCGGKATHYCAECDPGTRYLCEKCFPQRHETAASLSHQSLHFSSSASLCAHCSGERLVAQVLCHECLDKFCPACYETLHASSKKKQHPYARLNVLKADLGEEETYCVACDVVVATRLCNLCGDSYCDACYDAAHAKGRKAEHTFILCKDAATAGDWVEIFDSNRKGHLYYNLVTKETVEEKPSVLLLGLDRHRDMIAENLRDKKKREVERESEVVALRESVRALQEEKELERRYREQQAILQDNPDVLQTKPRKRWWQSKAQLEKERKQREDNVVLSLMMTQARKQKLHQEAMEIGSASYATAILDSVIPAVTDKS</sequence>
<dbReference type="Pfam" id="PF00612">
    <property type="entry name" value="IQ"/>
    <property type="match status" value="4"/>
</dbReference>
<dbReference type="PROSITE" id="PS01159">
    <property type="entry name" value="WW_DOMAIN_1"/>
    <property type="match status" value="1"/>
</dbReference>
<dbReference type="SMART" id="SM00456">
    <property type="entry name" value="WW"/>
    <property type="match status" value="3"/>
</dbReference>
<evidence type="ECO:0000256" key="1">
    <source>
        <dbReference type="SAM" id="Coils"/>
    </source>
</evidence>
<dbReference type="EMBL" id="JNBR01000410">
    <property type="protein sequence ID" value="OQR93414.1"/>
    <property type="molecule type" value="Genomic_DNA"/>
</dbReference>
<proteinExistence type="predicted"/>
<dbReference type="Proteomes" id="UP000243579">
    <property type="component" value="Unassembled WGS sequence"/>
</dbReference>
<keyword evidence="4" id="KW-1185">Reference proteome</keyword>
<feature type="domain" description="WW" evidence="2">
    <location>
        <begin position="919"/>
        <end position="953"/>
    </location>
</feature>
<dbReference type="PROSITE" id="PS50096">
    <property type="entry name" value="IQ"/>
    <property type="match status" value="8"/>
</dbReference>
<organism evidence="3 4">
    <name type="scientific">Achlya hypogyna</name>
    <name type="common">Oomycete</name>
    <name type="synonym">Protoachlya hypogyna</name>
    <dbReference type="NCBI Taxonomy" id="1202772"/>
    <lineage>
        <taxon>Eukaryota</taxon>
        <taxon>Sar</taxon>
        <taxon>Stramenopiles</taxon>
        <taxon>Oomycota</taxon>
        <taxon>Saprolegniomycetes</taxon>
        <taxon>Saprolegniales</taxon>
        <taxon>Achlyaceae</taxon>
        <taxon>Achlya</taxon>
    </lineage>
</organism>
<dbReference type="Gene3D" id="1.20.5.190">
    <property type="match status" value="1"/>
</dbReference>
<reference evidence="3 4" key="1">
    <citation type="journal article" date="2014" name="Genome Biol. Evol.">
        <title>The secreted proteins of Achlya hypogyna and Thraustotheca clavata identify the ancestral oomycete secretome and reveal gene acquisitions by horizontal gene transfer.</title>
        <authorList>
            <person name="Misner I."/>
            <person name="Blouin N."/>
            <person name="Leonard G."/>
            <person name="Richards T.A."/>
            <person name="Lane C.E."/>
        </authorList>
    </citation>
    <scope>NUCLEOTIDE SEQUENCE [LARGE SCALE GENOMIC DNA]</scope>
    <source>
        <strain evidence="3 4">ATCC 48635</strain>
    </source>
</reference>
<accession>A0A1V9Z5X9</accession>
<dbReference type="InterPro" id="IPR001202">
    <property type="entry name" value="WW_dom"/>
</dbReference>
<keyword evidence="1" id="KW-0175">Coiled coil</keyword>
<dbReference type="InterPro" id="IPR036020">
    <property type="entry name" value="WW_dom_sf"/>
</dbReference>
<dbReference type="PANTHER" id="PTHR45615:SF66">
    <property type="entry name" value="CARD DOMAIN-CONTAINING PROTEIN"/>
    <property type="match status" value="1"/>
</dbReference>
<dbReference type="STRING" id="1202772.A0A1V9Z5X9"/>
<gene>
    <name evidence="3" type="ORF">ACHHYP_02546</name>
</gene>
<dbReference type="SMART" id="SM00015">
    <property type="entry name" value="IQ"/>
    <property type="match status" value="9"/>
</dbReference>
<feature type="coiled-coil region" evidence="1">
    <location>
        <begin position="630"/>
        <end position="657"/>
    </location>
</feature>